<protein>
    <submittedName>
        <fullName evidence="2">ARL14 effector protein-like</fullName>
    </submittedName>
</protein>
<dbReference type="PANTHER" id="PTHR46536:SF3">
    <property type="entry name" value="ARF7 EFFECTOR PROTEIN C-TERMINAL DOMAIN-CONTAINING PROTEIN"/>
    <property type="match status" value="1"/>
</dbReference>
<organism evidence="2">
    <name type="scientific">Phallusia mammillata</name>
    <dbReference type="NCBI Taxonomy" id="59560"/>
    <lineage>
        <taxon>Eukaryota</taxon>
        <taxon>Metazoa</taxon>
        <taxon>Chordata</taxon>
        <taxon>Tunicata</taxon>
        <taxon>Ascidiacea</taxon>
        <taxon>Phlebobranchia</taxon>
        <taxon>Ascidiidae</taxon>
        <taxon>Phallusia</taxon>
    </lineage>
</organism>
<dbReference type="Pfam" id="PF14949">
    <property type="entry name" value="ARF7EP_C"/>
    <property type="match status" value="1"/>
</dbReference>
<dbReference type="PANTHER" id="PTHR46536">
    <property type="entry name" value="ARL14 EFFECTOR PROTEIN"/>
    <property type="match status" value="1"/>
</dbReference>
<accession>A0A6F9D7D5</accession>
<dbReference type="EMBL" id="LR783036">
    <property type="protein sequence ID" value="CAB3222878.1"/>
    <property type="molecule type" value="mRNA"/>
</dbReference>
<feature type="domain" description="ARF7 effector protein C-terminal" evidence="1">
    <location>
        <begin position="19"/>
        <end position="117"/>
    </location>
</feature>
<dbReference type="AlphaFoldDB" id="A0A6F9D7D5"/>
<name>A0A6F9D7D5_9ASCI</name>
<evidence type="ECO:0000259" key="1">
    <source>
        <dbReference type="Pfam" id="PF14949"/>
    </source>
</evidence>
<proteinExistence type="evidence at transcript level"/>
<dbReference type="InterPro" id="IPR029264">
    <property type="entry name" value="ARF7EP_C"/>
</dbReference>
<sequence>MAKTDKQEQDIDETNTPVIKSLQFVNPGPALEQFNPENSVRQERKLRRMIQQATKMKTTKKTLYDDGGHLSVDGRDICDCLREKCPGCFYPCEKCRSTKCGKECRCLRKWHYTSTEVEGGESRMFPFKDP</sequence>
<gene>
    <name evidence="2" type="primary">Arl14ep</name>
</gene>
<evidence type="ECO:0000313" key="2">
    <source>
        <dbReference type="EMBL" id="CAB3222878.1"/>
    </source>
</evidence>
<reference evidence="2" key="1">
    <citation type="submission" date="2020-04" db="EMBL/GenBank/DDBJ databases">
        <authorList>
            <person name="Neveu A P."/>
        </authorList>
    </citation>
    <scope>NUCLEOTIDE SEQUENCE</scope>
    <source>
        <tissue evidence="2">Whole embryo</tissue>
    </source>
</reference>